<dbReference type="Gene3D" id="3.40.50.720">
    <property type="entry name" value="NAD(P)-binding Rossmann-like Domain"/>
    <property type="match status" value="1"/>
</dbReference>
<evidence type="ECO:0000256" key="17">
    <source>
        <dbReference type="ARBA" id="ARBA00023128"/>
    </source>
</evidence>
<evidence type="ECO:0000256" key="18">
    <source>
        <dbReference type="ARBA" id="ARBA00023136"/>
    </source>
</evidence>
<dbReference type="InterPro" id="IPR006176">
    <property type="entry name" value="3-OHacyl-CoA_DH_NAD-bd"/>
</dbReference>
<evidence type="ECO:0000256" key="24">
    <source>
        <dbReference type="ARBA" id="ARBA00050222"/>
    </source>
</evidence>
<comment type="subunit">
    <text evidence="34">Heterotetramer of 2 alpha/HADHA and 2 beta/HADHB subunits; forms the mitochondrial trifunctional enzyme. Also purified as higher order heterooligomers including a 4 alpha/HADHA and 4 beta/HADHB heterooligomer which physiological significance remains unclear. The mitochondrial trifunctional enzyme interacts with MTLN.</text>
</comment>
<dbReference type="SUPFAM" id="SSF51735">
    <property type="entry name" value="NAD(P)-binding Rossmann-fold domains"/>
    <property type="match status" value="1"/>
</dbReference>
<dbReference type="CDD" id="cd06558">
    <property type="entry name" value="crotonase-like"/>
    <property type="match status" value="1"/>
</dbReference>
<feature type="site" description="Important for hydroxyacyl-coenzyme A dehydrogenase activity" evidence="40">
    <location>
        <position position="502"/>
    </location>
</feature>
<feature type="domain" description="3-hydroxyacyl-CoA dehydrogenase NAD binding" evidence="42">
    <location>
        <begin position="368"/>
        <end position="545"/>
    </location>
</feature>
<dbReference type="InterPro" id="IPR036291">
    <property type="entry name" value="NAD(P)-bd_dom_sf"/>
</dbReference>
<evidence type="ECO:0000256" key="9">
    <source>
        <dbReference type="ARBA" id="ARBA00022679"/>
    </source>
</evidence>
<dbReference type="EC" id="4.2.1.17" evidence="6"/>
<comment type="catalytic activity">
    <reaction evidence="22">
        <text>(3S)-hydroxyhexadecanoyl-CoA + NAD(+) = 3-oxohexadecanoyl-CoA + NADH + H(+)</text>
        <dbReference type="Rhea" id="RHEA:31159"/>
        <dbReference type="ChEBI" id="CHEBI:15378"/>
        <dbReference type="ChEBI" id="CHEBI:57349"/>
        <dbReference type="ChEBI" id="CHEBI:57540"/>
        <dbReference type="ChEBI" id="CHEBI:57945"/>
        <dbReference type="ChEBI" id="CHEBI:62613"/>
    </reaction>
    <physiologicalReaction direction="left-to-right" evidence="22">
        <dbReference type="Rhea" id="RHEA:31160"/>
    </physiologicalReaction>
</comment>
<comment type="catalytic activity">
    <reaction evidence="1">
        <text>(3S)-hydroxyhexadecanoyl-CoA = (2E)-hexadecenoyl-CoA + H2O</text>
        <dbReference type="Rhea" id="RHEA:31163"/>
        <dbReference type="ChEBI" id="CHEBI:15377"/>
        <dbReference type="ChEBI" id="CHEBI:61526"/>
        <dbReference type="ChEBI" id="CHEBI:62613"/>
    </reaction>
    <physiologicalReaction direction="right-to-left" evidence="1">
        <dbReference type="Rhea" id="RHEA:31165"/>
    </physiologicalReaction>
</comment>
<evidence type="ECO:0000256" key="28">
    <source>
        <dbReference type="ARBA" id="ARBA00052224"/>
    </source>
</evidence>
<evidence type="ECO:0000256" key="3">
    <source>
        <dbReference type="ARBA" id="ARBA00005005"/>
    </source>
</evidence>
<proteinExistence type="inferred from homology"/>
<keyword evidence="7" id="KW-0488">Methylation</keyword>
<dbReference type="CTD" id="3030"/>
<evidence type="ECO:0000256" key="11">
    <source>
        <dbReference type="ARBA" id="ARBA00022832"/>
    </source>
</evidence>
<evidence type="ECO:0000256" key="14">
    <source>
        <dbReference type="ARBA" id="ARBA00023002"/>
    </source>
</evidence>
<comment type="pathway">
    <text evidence="3">Lipid metabolism; fatty acid beta-oxidation.</text>
</comment>
<evidence type="ECO:0000256" key="12">
    <source>
        <dbReference type="ARBA" id="ARBA00022946"/>
    </source>
</evidence>
<dbReference type="InterPro" id="IPR050136">
    <property type="entry name" value="FA_oxidation_alpha_subunit"/>
</dbReference>
<dbReference type="SUPFAM" id="SSF52096">
    <property type="entry name" value="ClpP/crotonase"/>
    <property type="match status" value="1"/>
</dbReference>
<keyword evidence="16" id="KW-0443">Lipid metabolism</keyword>
<feature type="site" description="Important for long-chain enoyl-CoA hydratase activity" evidence="40">
    <location>
        <position position="177"/>
    </location>
</feature>
<evidence type="ECO:0000256" key="16">
    <source>
        <dbReference type="ARBA" id="ARBA00023098"/>
    </source>
</evidence>
<dbReference type="OMA" id="ESTTIRW"/>
<evidence type="ECO:0000256" key="27">
    <source>
        <dbReference type="ARBA" id="ARBA00051877"/>
    </source>
</evidence>
<keyword evidence="11" id="KW-0276">Fatty acid metabolism</keyword>
<comment type="subcellular location">
    <subcellularLocation>
        <location evidence="2">Mitochondrion inner membrane</location>
    </subcellularLocation>
</comment>
<dbReference type="Pfam" id="PF00725">
    <property type="entry name" value="3HCDH"/>
    <property type="match status" value="2"/>
</dbReference>
<evidence type="ECO:0000256" key="34">
    <source>
        <dbReference type="ARBA" id="ARBA00062153"/>
    </source>
</evidence>
<evidence type="ECO:0000256" key="13">
    <source>
        <dbReference type="ARBA" id="ARBA00022990"/>
    </source>
</evidence>
<comment type="catalytic activity">
    <reaction evidence="25">
        <text>a long-chain (3S)-3-hydroxy fatty acyl-CoA + NAD(+) = a long-chain 3-oxo-fatty acyl-CoA + NADH + H(+)</text>
        <dbReference type="Rhea" id="RHEA:52656"/>
        <dbReference type="ChEBI" id="CHEBI:15378"/>
        <dbReference type="ChEBI" id="CHEBI:57540"/>
        <dbReference type="ChEBI" id="CHEBI:57945"/>
        <dbReference type="ChEBI" id="CHEBI:136757"/>
        <dbReference type="ChEBI" id="CHEBI:136758"/>
        <dbReference type="EC" id="1.1.1.211"/>
    </reaction>
    <physiologicalReaction direction="left-to-right" evidence="25">
        <dbReference type="Rhea" id="RHEA:52657"/>
    </physiologicalReaction>
</comment>
<dbReference type="GO" id="GO:0016740">
    <property type="term" value="F:transferase activity"/>
    <property type="evidence" value="ECO:0007669"/>
    <property type="project" value="UniProtKB-KW"/>
</dbReference>
<evidence type="ECO:0000256" key="1">
    <source>
        <dbReference type="ARBA" id="ARBA00000469"/>
    </source>
</evidence>
<comment type="catalytic activity">
    <reaction evidence="33">
        <text>1'-[1,2-di-(9Z,12Z-octadecadienoyl)-sn-glycero-3-phospho]-3'-[1-(9Z,12Z-octadecadienoyl)-sn-glycero-3-phospho]-glycerol + hexadecanoyl-CoA = 1'-[1,2-di-(9Z,12Z-octadecadienoyl)-sn-glycero-3-phospho]-3'-[1-(9Z,12Z-octadecadienoyl)-2-hexadecanoyl-sn-glycero-3-phospho]-glycerol + CoA</text>
        <dbReference type="Rhea" id="RHEA:43680"/>
        <dbReference type="ChEBI" id="CHEBI:57287"/>
        <dbReference type="ChEBI" id="CHEBI:57379"/>
        <dbReference type="ChEBI" id="CHEBI:83580"/>
        <dbReference type="ChEBI" id="CHEBI:83583"/>
    </reaction>
    <physiologicalReaction direction="left-to-right" evidence="33">
        <dbReference type="Rhea" id="RHEA:43681"/>
    </physiologicalReaction>
</comment>
<keyword evidence="12" id="KW-0809">Transit peptide</keyword>
<organism evidence="43 44">
    <name type="scientific">Patiria miniata</name>
    <name type="common">Bat star</name>
    <name type="synonym">Asterina miniata</name>
    <dbReference type="NCBI Taxonomy" id="46514"/>
    <lineage>
        <taxon>Eukaryota</taxon>
        <taxon>Metazoa</taxon>
        <taxon>Echinodermata</taxon>
        <taxon>Eleutherozoa</taxon>
        <taxon>Asterozoa</taxon>
        <taxon>Asteroidea</taxon>
        <taxon>Valvatacea</taxon>
        <taxon>Valvatida</taxon>
        <taxon>Asterinidae</taxon>
        <taxon>Patiria</taxon>
    </lineage>
</organism>
<keyword evidence="8" id="KW-0597">Phosphoprotein</keyword>
<evidence type="ECO:0000256" key="2">
    <source>
        <dbReference type="ARBA" id="ARBA00004273"/>
    </source>
</evidence>
<evidence type="ECO:0000256" key="32">
    <source>
        <dbReference type="ARBA" id="ARBA00052945"/>
    </source>
</evidence>
<evidence type="ECO:0000256" key="4">
    <source>
        <dbReference type="ARBA" id="ARBA00007005"/>
    </source>
</evidence>
<dbReference type="GO" id="GO:0016509">
    <property type="term" value="F:long-chain (3S)-3-hydroxyacyl-CoA dehydrogenase (NAD+) activity"/>
    <property type="evidence" value="ECO:0007669"/>
    <property type="project" value="UniProtKB-EC"/>
</dbReference>
<dbReference type="SMR" id="A0A914A0Y9"/>
<dbReference type="SUPFAM" id="SSF48179">
    <property type="entry name" value="6-phosphogluconate dehydrogenase C-terminal domain-like"/>
    <property type="match status" value="2"/>
</dbReference>
<name>A0A914A0Y9_PATMI</name>
<protein>
    <recommendedName>
        <fullName evidence="36">Trifunctional enzyme subunit alpha, mitochondrial</fullName>
        <ecNumber evidence="35">1.1.1.211</ecNumber>
        <ecNumber evidence="6">4.2.1.17</ecNumber>
    </recommendedName>
    <alternativeName>
        <fullName evidence="37">Monolysocardiolipin acyltransferase</fullName>
    </alternativeName>
    <alternativeName>
        <fullName evidence="38">TP-alpha</fullName>
    </alternativeName>
</protein>
<dbReference type="InterPro" id="IPR006108">
    <property type="entry name" value="3HC_DH_C"/>
</dbReference>
<dbReference type="Pfam" id="PF00378">
    <property type="entry name" value="ECH_1"/>
    <property type="match status" value="1"/>
</dbReference>
<comment type="catalytic activity">
    <reaction evidence="27">
        <text>(3S)-hydroxyoctanoyl-CoA = (2E)-octenoyl-CoA + H2O</text>
        <dbReference type="Rhea" id="RHEA:31199"/>
        <dbReference type="ChEBI" id="CHEBI:15377"/>
        <dbReference type="ChEBI" id="CHEBI:62242"/>
        <dbReference type="ChEBI" id="CHEBI:62617"/>
    </reaction>
    <physiologicalReaction direction="right-to-left" evidence="27">
        <dbReference type="Rhea" id="RHEA:31201"/>
    </physiologicalReaction>
</comment>
<keyword evidence="20" id="KW-0511">Multifunctional enzyme</keyword>
<comment type="catalytic activity">
    <reaction evidence="31">
        <text>1'-[1,2-di-(9Z,12Z-octadecadienoyl)-sn-glycero-3-phospho]-3'-[1-(9Z,12Z-octadecadienoyl)-sn-glycero-3-phospho]-glycerol + (9Z)-octadecenoyl-CoA = 1'-[1,2-di-(9Z,12Z-octadecadienoyl)-sn-glycero-3-phospho]-3'-[1-(9Z,12Z-octadecadienoyl)-2-(9Z-octadecenoyl)-sn-glycero-3-phospho]-glycerol + CoA</text>
        <dbReference type="Rhea" id="RHEA:43676"/>
        <dbReference type="ChEBI" id="CHEBI:57287"/>
        <dbReference type="ChEBI" id="CHEBI:57387"/>
        <dbReference type="ChEBI" id="CHEBI:83580"/>
        <dbReference type="ChEBI" id="CHEBI:83582"/>
    </reaction>
    <physiologicalReaction direction="left-to-right" evidence="31">
        <dbReference type="Rhea" id="RHEA:43677"/>
    </physiologicalReaction>
</comment>
<dbReference type="GeneID" id="119729061"/>
<keyword evidence="10" id="KW-0999">Mitochondrion inner membrane</keyword>
<feature type="site" description="Important for long-chain enoyl-CoA hydratase activity" evidence="40">
    <location>
        <position position="155"/>
    </location>
</feature>
<keyword evidence="18" id="KW-0472">Membrane</keyword>
<evidence type="ECO:0000256" key="20">
    <source>
        <dbReference type="ARBA" id="ARBA00023268"/>
    </source>
</evidence>
<dbReference type="GO" id="GO:0070403">
    <property type="term" value="F:NAD+ binding"/>
    <property type="evidence" value="ECO:0007669"/>
    <property type="project" value="InterPro"/>
</dbReference>
<evidence type="ECO:0000256" key="33">
    <source>
        <dbReference type="ARBA" id="ARBA00052989"/>
    </source>
</evidence>
<reference evidence="43" key="1">
    <citation type="submission" date="2022-11" db="UniProtKB">
        <authorList>
            <consortium name="EnsemblMetazoa"/>
        </authorList>
    </citation>
    <scope>IDENTIFICATION</scope>
</reference>
<evidence type="ECO:0000256" key="37">
    <source>
        <dbReference type="ARBA" id="ARBA00077617"/>
    </source>
</evidence>
<evidence type="ECO:0000256" key="5">
    <source>
        <dbReference type="ARBA" id="ARBA00008750"/>
    </source>
</evidence>
<comment type="catalytic activity">
    <reaction evidence="24">
        <text>1'-[1,2-di-(9Z,12Z-octadecadienoyl)-sn-glycero-3-phospho]-3'-[1-(9Z,12Z-octadecadienoyl)-sn-glycero-3-phospho]-glycerol + (9Z,12Z)-octadecadienoyl-CoA = 1',3'-bis-[1,2-di-(9Z,12Z-octadecadienoyl)-sn-glycero-3-phospho]-glycerol + CoA</text>
        <dbReference type="Rhea" id="RHEA:43672"/>
        <dbReference type="ChEBI" id="CHEBI:57287"/>
        <dbReference type="ChEBI" id="CHEBI:57383"/>
        <dbReference type="ChEBI" id="CHEBI:83580"/>
        <dbReference type="ChEBI" id="CHEBI:83581"/>
    </reaction>
    <physiologicalReaction direction="left-to-right" evidence="24">
        <dbReference type="Rhea" id="RHEA:43673"/>
    </physiologicalReaction>
</comment>
<feature type="active site" description="For hydroxyacyl-coenzyme A dehydrogenase activity" evidence="39">
    <location>
        <position position="514"/>
    </location>
</feature>
<dbReference type="FunFam" id="1.10.1040.50:FF:000002">
    <property type="entry name" value="Trifunctional enzyme subunit alpha, mitochondrial"/>
    <property type="match status" value="1"/>
</dbReference>
<dbReference type="InterPro" id="IPR006180">
    <property type="entry name" value="3-OHacyl-CoA_DH_CS"/>
</dbReference>
<comment type="catalytic activity">
    <reaction evidence="32">
        <text>(3S)-3-hydroxydodecanoyl-CoA + NAD(+) = 3-oxododecanoyl-CoA + NADH + H(+)</text>
        <dbReference type="Rhea" id="RHEA:31179"/>
        <dbReference type="ChEBI" id="CHEBI:15378"/>
        <dbReference type="ChEBI" id="CHEBI:57540"/>
        <dbReference type="ChEBI" id="CHEBI:57945"/>
        <dbReference type="ChEBI" id="CHEBI:62558"/>
        <dbReference type="ChEBI" id="CHEBI:62615"/>
    </reaction>
    <physiologicalReaction direction="left-to-right" evidence="32">
        <dbReference type="Rhea" id="RHEA:31180"/>
    </physiologicalReaction>
</comment>
<evidence type="ECO:0000256" key="25">
    <source>
        <dbReference type="ARBA" id="ARBA00050446"/>
    </source>
</evidence>
<dbReference type="EnsemblMetazoa" id="XM_038201564.1">
    <property type="protein sequence ID" value="XP_038057492.1"/>
    <property type="gene ID" value="LOC119729061"/>
</dbReference>
<dbReference type="InterPro" id="IPR008927">
    <property type="entry name" value="6-PGluconate_DH-like_C_sf"/>
</dbReference>
<dbReference type="GO" id="GO:0005743">
    <property type="term" value="C:mitochondrial inner membrane"/>
    <property type="evidence" value="ECO:0007669"/>
    <property type="project" value="UniProtKB-SubCell"/>
</dbReference>
<comment type="similarity">
    <text evidence="5">In the N-terminal section; belongs to the enoyl-CoA hydratase/isomerase family.</text>
</comment>
<evidence type="ECO:0000256" key="7">
    <source>
        <dbReference type="ARBA" id="ARBA00022481"/>
    </source>
</evidence>
<evidence type="ECO:0000256" key="39">
    <source>
        <dbReference type="PIRSR" id="PIRSR612803-1"/>
    </source>
</evidence>
<keyword evidence="14" id="KW-0560">Oxidoreductase</keyword>
<keyword evidence="19" id="KW-0456">Lyase</keyword>
<dbReference type="GO" id="GO:0016507">
    <property type="term" value="C:mitochondrial fatty acid beta-oxidation multienzyme complex"/>
    <property type="evidence" value="ECO:0007669"/>
    <property type="project" value="InterPro"/>
</dbReference>
<evidence type="ECO:0000256" key="26">
    <source>
        <dbReference type="ARBA" id="ARBA00051215"/>
    </source>
</evidence>
<evidence type="ECO:0000313" key="44">
    <source>
        <dbReference type="Proteomes" id="UP000887568"/>
    </source>
</evidence>
<dbReference type="PROSITE" id="PS00067">
    <property type="entry name" value="3HCDH"/>
    <property type="match status" value="1"/>
</dbReference>
<dbReference type="FunFam" id="3.90.226.10:FF:000011">
    <property type="entry name" value="Fatty acid oxidation complex subunit alpha"/>
    <property type="match status" value="1"/>
</dbReference>
<comment type="catalytic activity">
    <reaction evidence="21">
        <text>a (3S)-3-hydroxyacyl-CoA = a (2E)-enoyl-CoA + H2O</text>
        <dbReference type="Rhea" id="RHEA:16105"/>
        <dbReference type="ChEBI" id="CHEBI:15377"/>
        <dbReference type="ChEBI" id="CHEBI:57318"/>
        <dbReference type="ChEBI" id="CHEBI:58856"/>
        <dbReference type="EC" id="4.2.1.17"/>
    </reaction>
    <physiologicalReaction direction="right-to-left" evidence="21">
        <dbReference type="Rhea" id="RHEA:16107"/>
    </physiologicalReaction>
</comment>
<dbReference type="OrthoDB" id="10004768at2759"/>
<evidence type="ECO:0000256" key="15">
    <source>
        <dbReference type="ARBA" id="ARBA00023027"/>
    </source>
</evidence>
<keyword evidence="15" id="KW-0520">NAD</keyword>
<accession>A0A914A0Y9</accession>
<evidence type="ECO:0000256" key="23">
    <source>
        <dbReference type="ARBA" id="ARBA00048361"/>
    </source>
</evidence>
<evidence type="ECO:0000256" key="30">
    <source>
        <dbReference type="ARBA" id="ARBA00052834"/>
    </source>
</evidence>
<evidence type="ECO:0000259" key="41">
    <source>
        <dbReference type="Pfam" id="PF00725"/>
    </source>
</evidence>
<dbReference type="PANTHER" id="PTHR43612">
    <property type="entry name" value="TRIFUNCTIONAL ENZYME SUBUNIT ALPHA"/>
    <property type="match status" value="1"/>
</dbReference>
<comment type="catalytic activity">
    <reaction evidence="30">
        <text>(3S)-hydroxytetradecanoyl-CoA + NAD(+) = 3-oxotetradecanoyl-CoA + NADH + H(+)</text>
        <dbReference type="Rhea" id="RHEA:31167"/>
        <dbReference type="ChEBI" id="CHEBI:15378"/>
        <dbReference type="ChEBI" id="CHEBI:57540"/>
        <dbReference type="ChEBI" id="CHEBI:57945"/>
        <dbReference type="ChEBI" id="CHEBI:62543"/>
        <dbReference type="ChEBI" id="CHEBI:62614"/>
    </reaction>
    <physiologicalReaction direction="left-to-right" evidence="30">
        <dbReference type="Rhea" id="RHEA:31168"/>
    </physiologicalReaction>
</comment>
<dbReference type="FunFam" id="3.40.50.720:FF:000009">
    <property type="entry name" value="Fatty oxidation complex, alpha subunit"/>
    <property type="match status" value="1"/>
</dbReference>
<dbReference type="InterPro" id="IPR029045">
    <property type="entry name" value="ClpP/crotonase-like_dom_sf"/>
</dbReference>
<comment type="catalytic activity">
    <reaction evidence="26">
        <text>a 4-saturated-(3S)-3-hydroxyacyl-CoA = a (3E)-enoyl-CoA + H2O</text>
        <dbReference type="Rhea" id="RHEA:20724"/>
        <dbReference type="ChEBI" id="CHEBI:15377"/>
        <dbReference type="ChEBI" id="CHEBI:58521"/>
        <dbReference type="ChEBI" id="CHEBI:137480"/>
        <dbReference type="EC" id="4.2.1.17"/>
    </reaction>
    <physiologicalReaction direction="right-to-left" evidence="26">
        <dbReference type="Rhea" id="RHEA:20726"/>
    </physiologicalReaction>
</comment>
<evidence type="ECO:0000256" key="36">
    <source>
        <dbReference type="ARBA" id="ARBA00068347"/>
    </source>
</evidence>
<evidence type="ECO:0000256" key="19">
    <source>
        <dbReference type="ARBA" id="ARBA00023239"/>
    </source>
</evidence>
<dbReference type="NCBIfam" id="TIGR02441">
    <property type="entry name" value="fa_ox_alpha_mit"/>
    <property type="match status" value="1"/>
</dbReference>
<dbReference type="GO" id="GO:0006635">
    <property type="term" value="P:fatty acid beta-oxidation"/>
    <property type="evidence" value="ECO:0007669"/>
    <property type="project" value="InterPro"/>
</dbReference>
<keyword evidence="44" id="KW-1185">Reference proteome</keyword>
<comment type="catalytic activity">
    <reaction evidence="23">
        <text>(3S)-hydroxydecanoyl-CoA + NAD(+) = 3-oxodecanoyl-CoA + NADH + H(+)</text>
        <dbReference type="Rhea" id="RHEA:31187"/>
        <dbReference type="ChEBI" id="CHEBI:15378"/>
        <dbReference type="ChEBI" id="CHEBI:57540"/>
        <dbReference type="ChEBI" id="CHEBI:57945"/>
        <dbReference type="ChEBI" id="CHEBI:62548"/>
        <dbReference type="ChEBI" id="CHEBI:62616"/>
    </reaction>
    <physiologicalReaction direction="left-to-right" evidence="23">
        <dbReference type="Rhea" id="RHEA:31188"/>
    </physiologicalReaction>
</comment>
<evidence type="ECO:0000256" key="31">
    <source>
        <dbReference type="ARBA" id="ARBA00052860"/>
    </source>
</evidence>
<dbReference type="Proteomes" id="UP000887568">
    <property type="component" value="Unplaced"/>
</dbReference>
<evidence type="ECO:0000256" key="8">
    <source>
        <dbReference type="ARBA" id="ARBA00022553"/>
    </source>
</evidence>
<dbReference type="EC" id="1.1.1.211" evidence="35"/>
<keyword evidence="9" id="KW-0808">Transferase</keyword>
<dbReference type="Gene3D" id="1.10.1040.50">
    <property type="match status" value="1"/>
</dbReference>
<evidence type="ECO:0000256" key="35">
    <source>
        <dbReference type="ARBA" id="ARBA00066806"/>
    </source>
</evidence>
<keyword evidence="13" id="KW-0007">Acetylation</keyword>
<dbReference type="RefSeq" id="XP_038057492.1">
    <property type="nucleotide sequence ID" value="XM_038201564.1"/>
</dbReference>
<evidence type="ECO:0000256" key="21">
    <source>
        <dbReference type="ARBA" id="ARBA00035854"/>
    </source>
</evidence>
<dbReference type="PANTHER" id="PTHR43612:SF3">
    <property type="entry name" value="TRIFUNCTIONAL ENZYME SUBUNIT ALPHA, MITOCHONDRIAL"/>
    <property type="match status" value="1"/>
</dbReference>
<evidence type="ECO:0000259" key="42">
    <source>
        <dbReference type="Pfam" id="PF02737"/>
    </source>
</evidence>
<feature type="domain" description="3-hydroxyacyl-CoA dehydrogenase C-terminal" evidence="41">
    <location>
        <begin position="548"/>
        <end position="643"/>
    </location>
</feature>
<dbReference type="InterPro" id="IPR012803">
    <property type="entry name" value="Fa_ox_alpha_mit"/>
</dbReference>
<evidence type="ECO:0000313" key="43">
    <source>
        <dbReference type="EnsemblMetazoa" id="XP_038057492.1"/>
    </source>
</evidence>
<keyword evidence="17" id="KW-0496">Mitochondrion</keyword>
<feature type="domain" description="3-hydroxyacyl-CoA dehydrogenase C-terminal" evidence="41">
    <location>
        <begin position="679"/>
        <end position="759"/>
    </location>
</feature>
<dbReference type="Gene3D" id="3.90.226.10">
    <property type="entry name" value="2-enoyl-CoA Hydratase, Chain A, domain 1"/>
    <property type="match status" value="1"/>
</dbReference>
<evidence type="ECO:0000256" key="10">
    <source>
        <dbReference type="ARBA" id="ARBA00022792"/>
    </source>
</evidence>
<evidence type="ECO:0000256" key="22">
    <source>
        <dbReference type="ARBA" id="ARBA00047613"/>
    </source>
</evidence>
<dbReference type="AlphaFoldDB" id="A0A914A0Y9"/>
<comment type="catalytic activity">
    <reaction evidence="29">
        <text>(3S)-3-hydroxydodecanoyl-CoA = (2E)-dodecenoyl-CoA + H2O</text>
        <dbReference type="Rhea" id="RHEA:31075"/>
        <dbReference type="ChEBI" id="CHEBI:15377"/>
        <dbReference type="ChEBI" id="CHEBI:57330"/>
        <dbReference type="ChEBI" id="CHEBI:62558"/>
    </reaction>
    <physiologicalReaction direction="right-to-left" evidence="29">
        <dbReference type="Rhea" id="RHEA:31077"/>
    </physiologicalReaction>
</comment>
<comment type="similarity">
    <text evidence="4">In the central section; belongs to the 3-hydroxyacyl-CoA dehydrogenase family.</text>
</comment>
<evidence type="ECO:0000256" key="38">
    <source>
        <dbReference type="ARBA" id="ARBA00083277"/>
    </source>
</evidence>
<evidence type="ECO:0000256" key="6">
    <source>
        <dbReference type="ARBA" id="ARBA00012076"/>
    </source>
</evidence>
<sequence>MATTRVFGALRAISRTNYTHTGGCRSMAMPRYFSVSSVVAANKHVSYDVKDEIAVVRMNSPDSKVNTLSREFNSEIESIMGEIWQNDAVKGVVLISSKPDCFIAGADINMLAACKTAEEVTELSTNGQKLLARVESSPKPVVAAIMGSCLGGGLEVALSCKYRIAVNDKKTQLAAPEVLLGILPGAGGTQRLPKLIGVPSAFDMMLTGKNIPAKKSKSMGLVDRLVEPLGPGVKSPQDRTLEYLEDVAVQAAKDIVSKKLKTEKVKGLTQKMTDYVMSLDFVKKQIYKRVHGMVMKQTKGLYPAPLKIIDVVRTGLDQGPEAGYLAEAQKFGELGMTPHSKGLMGLYTGQVICKKNRFGAPERPVKTLSILGAGLMGAGVGQVSIDKGMHIILKDMALDGLARGEDQIYKGLNKKAKRKRITTFERDHLMSNLTGQIDYQNFDKCDMVIEAVFEDINIKHRVIKEVEAVVPEHCVFASNTSALPITKIAEASIRPEKVIGMHYFSPVDKMQLLEIITTDKTSKDTAASAVNVGLRQGKVVIVVKDGPGFYTTRILGPMLSEAVRVLQEGVNPKDLDKYSTSFGWPVGTATLADEVGIDVAAHVAEFLGGSFGARFAGGDINVLKDMVKAGFLGRKSGKGCFVYEGGSKNREVNPAAEEIMKKYLIPKKGADSMEDIQLRLASRFVNEAVMCLQEGILISPVEGDIGAVFGLGFPPFHGGPFRFVDHFGAAKLVATMERYQGLYGDEFAPCQLLKDHAKDPAKKFYP</sequence>
<evidence type="ECO:0000256" key="29">
    <source>
        <dbReference type="ARBA" id="ARBA00052711"/>
    </source>
</evidence>
<dbReference type="InterPro" id="IPR001753">
    <property type="entry name" value="Enoyl-CoA_hydra/iso"/>
</dbReference>
<comment type="catalytic activity">
    <reaction evidence="28">
        <text>(3S)-hydroxyoctanoyl-CoA + NAD(+) = 3-oxooctanoyl-CoA + NADH + H(+)</text>
        <dbReference type="Rhea" id="RHEA:31195"/>
        <dbReference type="ChEBI" id="CHEBI:15378"/>
        <dbReference type="ChEBI" id="CHEBI:57540"/>
        <dbReference type="ChEBI" id="CHEBI:57945"/>
        <dbReference type="ChEBI" id="CHEBI:62617"/>
        <dbReference type="ChEBI" id="CHEBI:62619"/>
    </reaction>
    <physiologicalReaction direction="left-to-right" evidence="28">
        <dbReference type="Rhea" id="RHEA:31196"/>
    </physiologicalReaction>
</comment>
<evidence type="ECO:0000256" key="40">
    <source>
        <dbReference type="PIRSR" id="PIRSR612803-2"/>
    </source>
</evidence>
<dbReference type="GO" id="GO:0004300">
    <property type="term" value="F:enoyl-CoA hydratase activity"/>
    <property type="evidence" value="ECO:0007669"/>
    <property type="project" value="UniProtKB-EC"/>
</dbReference>
<dbReference type="Pfam" id="PF02737">
    <property type="entry name" value="3HCDH_N"/>
    <property type="match status" value="1"/>
</dbReference>